<dbReference type="GO" id="GO:0006351">
    <property type="term" value="P:DNA-templated transcription"/>
    <property type="evidence" value="ECO:0007669"/>
    <property type="project" value="TreeGrafter"/>
</dbReference>
<evidence type="ECO:0000313" key="6">
    <source>
        <dbReference type="EMBL" id="HAW76744.1"/>
    </source>
</evidence>
<sequence length="316" mass="35599">MDKRLKWLNNLLCFEVAARNESYSKAAEELHISQAAVSQQMRQLEANLGISLFRRQGRKMLLTAPGRTLLASCKNGFSEIINGLNQVQEEPIEGSLTISSTQAFCALWLMPNLFAFFNLFPDINVNIQASNRIENLHDGNIDVAIRFSTSTTSLLDDTLVVEKFAEDGVIPACSPEFQSKMQLKTVKDLLNARLLSLACEEKANWENYFENDKIDLSNTVLNKTTVSSSDLALSAALAGQGVMLAGDFMIRQYLNSGQLVIPVAKPHPVRWKYHFVYLKNSPKQQRIAHFCDWLKKQMTANEVKLSSKELHYLVTH</sequence>
<protein>
    <submittedName>
        <fullName evidence="7">LysR family transcriptional regulator</fullName>
    </submittedName>
</protein>
<comment type="similarity">
    <text evidence="1">Belongs to the LysR transcriptional regulatory family.</text>
</comment>
<dbReference type="Pfam" id="PF00126">
    <property type="entry name" value="HTH_1"/>
    <property type="match status" value="1"/>
</dbReference>
<evidence type="ECO:0000256" key="1">
    <source>
        <dbReference type="ARBA" id="ARBA00009437"/>
    </source>
</evidence>
<dbReference type="FunFam" id="1.10.10.10:FF:000001">
    <property type="entry name" value="LysR family transcriptional regulator"/>
    <property type="match status" value="1"/>
</dbReference>
<dbReference type="GO" id="GO:0003700">
    <property type="term" value="F:DNA-binding transcription factor activity"/>
    <property type="evidence" value="ECO:0007669"/>
    <property type="project" value="InterPro"/>
</dbReference>
<evidence type="ECO:0000256" key="3">
    <source>
        <dbReference type="ARBA" id="ARBA00023125"/>
    </source>
</evidence>
<dbReference type="PANTHER" id="PTHR30537:SF26">
    <property type="entry name" value="GLYCINE CLEAVAGE SYSTEM TRANSCRIPTIONAL ACTIVATOR"/>
    <property type="match status" value="1"/>
</dbReference>
<dbReference type="InterPro" id="IPR005119">
    <property type="entry name" value="LysR_subst-bd"/>
</dbReference>
<accession>A0A358DZT5</accession>
<comment type="caution">
    <text evidence="7">The sequence shown here is derived from an EMBL/GenBank/DDBJ whole genome shotgun (WGS) entry which is preliminary data.</text>
</comment>
<dbReference type="EMBL" id="DONK01000134">
    <property type="protein sequence ID" value="HBU51433.1"/>
    <property type="molecule type" value="Genomic_DNA"/>
</dbReference>
<dbReference type="PRINTS" id="PR00039">
    <property type="entry name" value="HTHLYSR"/>
</dbReference>
<proteinExistence type="inferred from homology"/>
<dbReference type="InterPro" id="IPR000847">
    <property type="entry name" value="LysR_HTH_N"/>
</dbReference>
<dbReference type="InterPro" id="IPR036390">
    <property type="entry name" value="WH_DNA-bd_sf"/>
</dbReference>
<keyword evidence="4" id="KW-0804">Transcription</keyword>
<dbReference type="InterPro" id="IPR058163">
    <property type="entry name" value="LysR-type_TF_proteobact-type"/>
</dbReference>
<evidence type="ECO:0000259" key="5">
    <source>
        <dbReference type="PROSITE" id="PS50931"/>
    </source>
</evidence>
<dbReference type="Proteomes" id="UP000264779">
    <property type="component" value="Unassembled WGS sequence"/>
</dbReference>
<evidence type="ECO:0000313" key="8">
    <source>
        <dbReference type="Proteomes" id="UP000263517"/>
    </source>
</evidence>
<evidence type="ECO:0000313" key="9">
    <source>
        <dbReference type="Proteomes" id="UP000264779"/>
    </source>
</evidence>
<dbReference type="Gene3D" id="3.40.190.10">
    <property type="entry name" value="Periplasmic binding protein-like II"/>
    <property type="match status" value="2"/>
</dbReference>
<evidence type="ECO:0000256" key="4">
    <source>
        <dbReference type="ARBA" id="ARBA00023163"/>
    </source>
</evidence>
<keyword evidence="3" id="KW-0238">DNA-binding</keyword>
<dbReference type="Gene3D" id="1.10.10.10">
    <property type="entry name" value="Winged helix-like DNA-binding domain superfamily/Winged helix DNA-binding domain"/>
    <property type="match status" value="1"/>
</dbReference>
<dbReference type="Pfam" id="PF03466">
    <property type="entry name" value="LysR_substrate"/>
    <property type="match status" value="1"/>
</dbReference>
<organism evidence="7 9">
    <name type="scientific">Alteromonas australica</name>
    <dbReference type="NCBI Taxonomy" id="589873"/>
    <lineage>
        <taxon>Bacteria</taxon>
        <taxon>Pseudomonadati</taxon>
        <taxon>Pseudomonadota</taxon>
        <taxon>Gammaproteobacteria</taxon>
        <taxon>Alteromonadales</taxon>
        <taxon>Alteromonadaceae</taxon>
        <taxon>Alteromonas/Salinimonas group</taxon>
        <taxon>Alteromonas</taxon>
    </lineage>
</organism>
<dbReference type="InterPro" id="IPR036388">
    <property type="entry name" value="WH-like_DNA-bd_sf"/>
</dbReference>
<dbReference type="GO" id="GO:0043565">
    <property type="term" value="F:sequence-specific DNA binding"/>
    <property type="evidence" value="ECO:0007669"/>
    <property type="project" value="TreeGrafter"/>
</dbReference>
<dbReference type="CDD" id="cd08432">
    <property type="entry name" value="PBP2_GcdR_TrpI_HvrB_AmpR_like"/>
    <property type="match status" value="1"/>
</dbReference>
<dbReference type="RefSeq" id="WP_272965681.1">
    <property type="nucleotide sequence ID" value="NZ_CALBIY010000103.1"/>
</dbReference>
<name>A0A358DZT5_9ALTE</name>
<dbReference type="SUPFAM" id="SSF53850">
    <property type="entry name" value="Periplasmic binding protein-like II"/>
    <property type="match status" value="1"/>
</dbReference>
<dbReference type="PROSITE" id="PS50931">
    <property type="entry name" value="HTH_LYSR"/>
    <property type="match status" value="1"/>
</dbReference>
<dbReference type="AlphaFoldDB" id="A0A358DZT5"/>
<dbReference type="PANTHER" id="PTHR30537">
    <property type="entry name" value="HTH-TYPE TRANSCRIPTIONAL REGULATOR"/>
    <property type="match status" value="1"/>
</dbReference>
<evidence type="ECO:0000256" key="2">
    <source>
        <dbReference type="ARBA" id="ARBA00023015"/>
    </source>
</evidence>
<dbReference type="EMBL" id="DNAN01000485">
    <property type="protein sequence ID" value="HAW76744.1"/>
    <property type="molecule type" value="Genomic_DNA"/>
</dbReference>
<gene>
    <name evidence="6" type="ORF">DCW74_13535</name>
    <name evidence="7" type="ORF">DEB45_09240</name>
</gene>
<keyword evidence="2" id="KW-0805">Transcription regulation</keyword>
<dbReference type="Proteomes" id="UP000263517">
    <property type="component" value="Unassembled WGS sequence"/>
</dbReference>
<dbReference type="SUPFAM" id="SSF46785">
    <property type="entry name" value="Winged helix' DNA-binding domain"/>
    <property type="match status" value="1"/>
</dbReference>
<evidence type="ECO:0000313" key="7">
    <source>
        <dbReference type="EMBL" id="HBU51433.1"/>
    </source>
</evidence>
<feature type="domain" description="HTH lysR-type" evidence="5">
    <location>
        <begin position="1"/>
        <end position="63"/>
    </location>
</feature>
<reference evidence="8 9" key="1">
    <citation type="journal article" date="2018" name="Nat. Biotechnol.">
        <title>A standardized bacterial taxonomy based on genome phylogeny substantially revises the tree of life.</title>
        <authorList>
            <person name="Parks D.H."/>
            <person name="Chuvochina M."/>
            <person name="Waite D.W."/>
            <person name="Rinke C."/>
            <person name="Skarshewski A."/>
            <person name="Chaumeil P.A."/>
            <person name="Hugenholtz P."/>
        </authorList>
    </citation>
    <scope>NUCLEOTIDE SEQUENCE [LARGE SCALE GENOMIC DNA]</scope>
    <source>
        <strain evidence="7">UBA11621</strain>
        <strain evidence="6">UBA11978</strain>
    </source>
</reference>